<dbReference type="AlphaFoldDB" id="A0A0F9QC38"/>
<organism evidence="1">
    <name type="scientific">marine sediment metagenome</name>
    <dbReference type="NCBI Taxonomy" id="412755"/>
    <lineage>
        <taxon>unclassified sequences</taxon>
        <taxon>metagenomes</taxon>
        <taxon>ecological metagenomes</taxon>
    </lineage>
</organism>
<sequence>MKTSLQGCLASRKDCSGEGHPLPMSEVLDICKSTHQAALSKSLFIVLPNGDEYTGGIYRYNEKELTLVTDKEKTKYCMEVYPELDMKKSIDLEELIQVGLIWQYLSLKVGSIGLGVSQRARPPKKVNKAVNTTTSQNYAFLYSVAVRERDRGELIEDTLEPLQKELKEGIHLLETPECYKDRAIYINKYQGVPVDTAIFDQIEKKEPNSTSLYELSQLLWACQGETDHATHGNRDMVEKNGYGRVHASGCAGYAVYPIVLVDSLSDLTKGAYFYNSVGFSALNRWISIDEKINYDHFIQKYTSNNSKADIEKEFGINFSDYIILLCIDRKAPCSGFMHSKIGKAFMNPKYWAEVEAGMALAGLQLQSNALGLKWQKIIVSNPDDPKYRSLFNLDSAERSINNMATQTVNLAKNEKLSLKGPLVPVSLFILK</sequence>
<dbReference type="Gene3D" id="3.40.109.10">
    <property type="entry name" value="NADH Oxidase"/>
    <property type="match status" value="1"/>
</dbReference>
<dbReference type="GO" id="GO:0016491">
    <property type="term" value="F:oxidoreductase activity"/>
    <property type="evidence" value="ECO:0007669"/>
    <property type="project" value="InterPro"/>
</dbReference>
<reference evidence="1" key="1">
    <citation type="journal article" date="2015" name="Nature">
        <title>Complex archaea that bridge the gap between prokaryotes and eukaryotes.</title>
        <authorList>
            <person name="Spang A."/>
            <person name="Saw J.H."/>
            <person name="Jorgensen S.L."/>
            <person name="Zaremba-Niedzwiedzka K."/>
            <person name="Martijn J."/>
            <person name="Lind A.E."/>
            <person name="van Eijk R."/>
            <person name="Schleper C."/>
            <person name="Guy L."/>
            <person name="Ettema T.J."/>
        </authorList>
    </citation>
    <scope>NUCLEOTIDE SEQUENCE</scope>
</reference>
<proteinExistence type="predicted"/>
<protein>
    <recommendedName>
        <fullName evidence="2">Nitroreductase domain-containing protein</fullName>
    </recommendedName>
</protein>
<accession>A0A0F9QC38</accession>
<name>A0A0F9QC38_9ZZZZ</name>
<gene>
    <name evidence="1" type="ORF">LCGC14_0791790</name>
</gene>
<comment type="caution">
    <text evidence="1">The sequence shown here is derived from an EMBL/GenBank/DDBJ whole genome shotgun (WGS) entry which is preliminary data.</text>
</comment>
<evidence type="ECO:0000313" key="1">
    <source>
        <dbReference type="EMBL" id="KKN34632.1"/>
    </source>
</evidence>
<dbReference type="InterPro" id="IPR000415">
    <property type="entry name" value="Nitroreductase-like"/>
</dbReference>
<dbReference type="EMBL" id="LAZR01002094">
    <property type="protein sequence ID" value="KKN34632.1"/>
    <property type="molecule type" value="Genomic_DNA"/>
</dbReference>
<evidence type="ECO:0008006" key="2">
    <source>
        <dbReference type="Google" id="ProtNLM"/>
    </source>
</evidence>